<evidence type="ECO:0000256" key="5">
    <source>
        <dbReference type="ARBA" id="ARBA00022989"/>
    </source>
</evidence>
<evidence type="ECO:0000256" key="2">
    <source>
        <dbReference type="ARBA" id="ARBA00022676"/>
    </source>
</evidence>
<reference evidence="9" key="1">
    <citation type="submission" date="2025-08" db="UniProtKB">
        <authorList>
            <consortium name="Ensembl"/>
        </authorList>
    </citation>
    <scope>IDENTIFICATION</scope>
</reference>
<dbReference type="OMA" id="DIMISEY"/>
<evidence type="ECO:0000256" key="6">
    <source>
        <dbReference type="ARBA" id="ARBA00023136"/>
    </source>
</evidence>
<comment type="subcellular location">
    <subcellularLocation>
        <location evidence="8">Membrane</location>
        <topology evidence="8">Single-pass membrane protein</topology>
    </subcellularLocation>
</comment>
<feature type="transmembrane region" description="Helical" evidence="8">
    <location>
        <begin position="441"/>
        <end position="467"/>
    </location>
</feature>
<dbReference type="AlphaFoldDB" id="A0A672S249"/>
<dbReference type="GO" id="GO:0016020">
    <property type="term" value="C:membrane"/>
    <property type="evidence" value="ECO:0007669"/>
    <property type="project" value="UniProtKB-SubCell"/>
</dbReference>
<keyword evidence="5 8" id="KW-1133">Transmembrane helix</keyword>
<evidence type="ECO:0000256" key="1">
    <source>
        <dbReference type="ARBA" id="ARBA00009995"/>
    </source>
</evidence>
<dbReference type="GO" id="GO:0015020">
    <property type="term" value="F:glucuronosyltransferase activity"/>
    <property type="evidence" value="ECO:0007669"/>
    <property type="project" value="UniProtKB-EC"/>
</dbReference>
<keyword evidence="10" id="KW-1185">Reference proteome</keyword>
<dbReference type="PROSITE" id="PS00375">
    <property type="entry name" value="UDPGT"/>
    <property type="match status" value="1"/>
</dbReference>
<dbReference type="InParanoid" id="A0A672S249"/>
<keyword evidence="2 7" id="KW-0328">Glycosyltransferase</keyword>
<dbReference type="Gene3D" id="3.40.50.2000">
    <property type="entry name" value="Glycogen Phosphorylase B"/>
    <property type="match status" value="1"/>
</dbReference>
<dbReference type="Pfam" id="PF00201">
    <property type="entry name" value="UDPGT"/>
    <property type="match status" value="1"/>
</dbReference>
<comment type="catalytic activity">
    <reaction evidence="8">
        <text>glucuronate acceptor + UDP-alpha-D-glucuronate = acceptor beta-D-glucuronoside + UDP + H(+)</text>
        <dbReference type="Rhea" id="RHEA:21032"/>
        <dbReference type="ChEBI" id="CHEBI:15378"/>
        <dbReference type="ChEBI" id="CHEBI:58052"/>
        <dbReference type="ChEBI" id="CHEBI:58223"/>
        <dbReference type="ChEBI" id="CHEBI:132367"/>
        <dbReference type="ChEBI" id="CHEBI:132368"/>
        <dbReference type="EC" id="2.4.1.17"/>
    </reaction>
</comment>
<dbReference type="Proteomes" id="UP000472262">
    <property type="component" value="Unassembled WGS sequence"/>
</dbReference>
<dbReference type="PANTHER" id="PTHR48043:SF32">
    <property type="entry name" value="UDP-GLUCURONOSYLTRANSFERASE"/>
    <property type="match status" value="1"/>
</dbReference>
<name>A0A672S249_SINGR</name>
<dbReference type="PANTHER" id="PTHR48043">
    <property type="entry name" value="EG:EG0003.4 PROTEIN-RELATED"/>
    <property type="match status" value="1"/>
</dbReference>
<dbReference type="InterPro" id="IPR002213">
    <property type="entry name" value="UDP_glucos_trans"/>
</dbReference>
<dbReference type="CDD" id="cd03784">
    <property type="entry name" value="GT1_Gtf-like"/>
    <property type="match status" value="1"/>
</dbReference>
<evidence type="ECO:0000256" key="4">
    <source>
        <dbReference type="ARBA" id="ARBA00022692"/>
    </source>
</evidence>
<dbReference type="FunFam" id="3.40.50.2000:FF:000001">
    <property type="entry name" value="UDP-glucuronosyltransferase"/>
    <property type="match status" value="1"/>
</dbReference>
<proteinExistence type="inferred from homology"/>
<accession>A0A672S249</accession>
<evidence type="ECO:0000256" key="3">
    <source>
        <dbReference type="ARBA" id="ARBA00022679"/>
    </source>
</evidence>
<keyword evidence="3 7" id="KW-0808">Transferase</keyword>
<evidence type="ECO:0000313" key="10">
    <source>
        <dbReference type="Proteomes" id="UP000472262"/>
    </source>
</evidence>
<evidence type="ECO:0000256" key="8">
    <source>
        <dbReference type="RuleBase" id="RU362059"/>
    </source>
</evidence>
<dbReference type="SUPFAM" id="SSF53756">
    <property type="entry name" value="UDP-Glycosyltransferase/glycogen phosphorylase"/>
    <property type="match status" value="1"/>
</dbReference>
<comment type="similarity">
    <text evidence="1 7">Belongs to the UDP-glycosyltransferase family.</text>
</comment>
<dbReference type="InterPro" id="IPR050271">
    <property type="entry name" value="UDP-glycosyltransferase"/>
</dbReference>
<sequence length="518" mass="58678">IMFFLTTSYDPFKKNKVASKLHSHGHELSVIRLTDSWFIQENSPYYISITVKLKKKYIGLDLFENAVQRILEARRKCPVMGLLVQMSELIGIIKVAHTANCAMLTTMLENKDLMTQIKMTNYDLMLTDPAIPGGVILAHHLQLPMVYNVRWMSFGEGHFSITPSPISYVPVPGSGLTDRMGLLERTCNLLHYGLNLIQEHWLVIPMYSKLWLVRVDFVFEFPRPSMPNLIYIGSFQCRPANPLPDELGEFMQSSGDHGVVVMSLGTLIAGLPREVMEAIATAFARMPQKVVWRFIGERPSSLGNNTLLLKWIPQNDLLGHPKTRAFVAHGGTNGLYEAIYHGVPVLGLPLLFDQLDNIVRLQARGVARMLEAATCTTEEFLEALRDILENPMYRQNMQKLSSLHQDRPLHPLDKAVYWIEFVLRNKGAPHLRAEAYNMSVYSYYCLDVAALVLLILLLTLGGVYTIWIQRRKREANKAVRDGNKKAVKEGSKRLKESINALKDSNNIPIPNLRASKII</sequence>
<evidence type="ECO:0000313" key="9">
    <source>
        <dbReference type="Ensembl" id="ENSSGRP00000095367.1"/>
    </source>
</evidence>
<protein>
    <recommendedName>
        <fullName evidence="8">UDP-glucuronosyltransferase</fullName>
        <ecNumber evidence="8">2.4.1.17</ecNumber>
    </recommendedName>
</protein>
<organism evidence="9 10">
    <name type="scientific">Sinocyclocheilus grahami</name>
    <name type="common">Dianchi golden-line fish</name>
    <name type="synonym">Barbus grahami</name>
    <dbReference type="NCBI Taxonomy" id="75366"/>
    <lineage>
        <taxon>Eukaryota</taxon>
        <taxon>Metazoa</taxon>
        <taxon>Chordata</taxon>
        <taxon>Craniata</taxon>
        <taxon>Vertebrata</taxon>
        <taxon>Euteleostomi</taxon>
        <taxon>Actinopterygii</taxon>
        <taxon>Neopterygii</taxon>
        <taxon>Teleostei</taxon>
        <taxon>Ostariophysi</taxon>
        <taxon>Cypriniformes</taxon>
        <taxon>Cyprinidae</taxon>
        <taxon>Cyprininae</taxon>
        <taxon>Sinocyclocheilus</taxon>
    </lineage>
</organism>
<reference evidence="9" key="2">
    <citation type="submission" date="2025-09" db="UniProtKB">
        <authorList>
            <consortium name="Ensembl"/>
        </authorList>
    </citation>
    <scope>IDENTIFICATION</scope>
</reference>
<dbReference type="InterPro" id="IPR035595">
    <property type="entry name" value="UDP_glycos_trans_CS"/>
</dbReference>
<dbReference type="EC" id="2.4.1.17" evidence="8"/>
<evidence type="ECO:0000256" key="7">
    <source>
        <dbReference type="RuleBase" id="RU003718"/>
    </source>
</evidence>
<dbReference type="Ensembl" id="ENSSGRT00000101477.1">
    <property type="protein sequence ID" value="ENSSGRP00000095367.1"/>
    <property type="gene ID" value="ENSSGRG00000047682.1"/>
</dbReference>
<keyword evidence="6 8" id="KW-0472">Membrane</keyword>
<keyword evidence="4 8" id="KW-0812">Transmembrane</keyword>